<dbReference type="OMA" id="PQSLKSW"/>
<name>G2QBS0_THET4</name>
<dbReference type="GO" id="GO:0015031">
    <property type="term" value="P:protein transport"/>
    <property type="evidence" value="ECO:0007669"/>
    <property type="project" value="UniProtKB-KW"/>
</dbReference>
<dbReference type="Proteomes" id="UP000007322">
    <property type="component" value="Chromosome 3"/>
</dbReference>
<dbReference type="KEGG" id="mtm:MYCTH_2139199"/>
<dbReference type="AlphaFoldDB" id="G2QBS0"/>
<evidence type="ECO:0000256" key="5">
    <source>
        <dbReference type="ARBA" id="ARBA00022927"/>
    </source>
</evidence>
<accession>G2QBS0</accession>
<dbReference type="InParanoid" id="G2QBS0"/>
<dbReference type="InterPro" id="IPR033370">
    <property type="entry name" value="COG1"/>
</dbReference>
<feature type="compositionally biased region" description="Basic and acidic residues" evidence="8">
    <location>
        <begin position="716"/>
        <end position="725"/>
    </location>
</feature>
<dbReference type="GO" id="GO:0017119">
    <property type="term" value="C:Golgi transport complex"/>
    <property type="evidence" value="ECO:0007669"/>
    <property type="project" value="InterPro"/>
</dbReference>
<evidence type="ECO:0000256" key="7">
    <source>
        <dbReference type="ARBA" id="ARBA00023136"/>
    </source>
</evidence>
<dbReference type="VEuPathDB" id="FungiDB:MYCTH_2139199"/>
<dbReference type="HOGENOM" id="CLU_008451_0_0_1"/>
<dbReference type="PANTHER" id="PTHR31658">
    <property type="entry name" value="CONSERVED OLIGOMERIC GOLGI COMPLEX SUBUNIT 1"/>
    <property type="match status" value="1"/>
</dbReference>
<dbReference type="RefSeq" id="XP_003663258.1">
    <property type="nucleotide sequence ID" value="XM_003663210.1"/>
</dbReference>
<dbReference type="Pfam" id="PF08700">
    <property type="entry name" value="VPS51_Exo84_N"/>
    <property type="match status" value="1"/>
</dbReference>
<dbReference type="OrthoDB" id="46189at2759"/>
<comment type="similarity">
    <text evidence="2">Belongs to the COG1 family.</text>
</comment>
<dbReference type="GeneID" id="11507884"/>
<keyword evidence="4" id="KW-0813">Transport</keyword>
<evidence type="ECO:0000256" key="1">
    <source>
        <dbReference type="ARBA" id="ARBA00004395"/>
    </source>
</evidence>
<evidence type="ECO:0000256" key="4">
    <source>
        <dbReference type="ARBA" id="ARBA00022448"/>
    </source>
</evidence>
<gene>
    <name evidence="9" type="ORF">MYCTH_2139199</name>
</gene>
<feature type="region of interest" description="Disordered" evidence="8">
    <location>
        <begin position="124"/>
        <end position="152"/>
    </location>
</feature>
<keyword evidence="6" id="KW-0333">Golgi apparatus</keyword>
<dbReference type="EMBL" id="CP003004">
    <property type="protein sequence ID" value="AEO58013.1"/>
    <property type="molecule type" value="Genomic_DNA"/>
</dbReference>
<keyword evidence="10" id="KW-1185">Reference proteome</keyword>
<dbReference type="GO" id="GO:0000139">
    <property type="term" value="C:Golgi membrane"/>
    <property type="evidence" value="ECO:0007669"/>
    <property type="project" value="UniProtKB-SubCell"/>
</dbReference>
<comment type="subcellular location">
    <subcellularLocation>
        <location evidence="1">Golgi apparatus membrane</location>
        <topology evidence="1">Peripheral membrane protein</topology>
    </subcellularLocation>
</comment>
<dbReference type="PANTHER" id="PTHR31658:SF0">
    <property type="entry name" value="CONSERVED OLIGOMERIC GOLGI COMPLEX SUBUNIT 1"/>
    <property type="match status" value="1"/>
</dbReference>
<reference evidence="9 10" key="1">
    <citation type="journal article" date="2011" name="Nat. Biotechnol.">
        <title>Comparative genomic analysis of the thermophilic biomass-degrading fungi Myceliophthora thermophila and Thielavia terrestris.</title>
        <authorList>
            <person name="Berka R.M."/>
            <person name="Grigoriev I.V."/>
            <person name="Otillar R."/>
            <person name="Salamov A."/>
            <person name="Grimwood J."/>
            <person name="Reid I."/>
            <person name="Ishmael N."/>
            <person name="John T."/>
            <person name="Darmond C."/>
            <person name="Moisan M.-C."/>
            <person name="Henrissat B."/>
            <person name="Coutinho P.M."/>
            <person name="Lombard V."/>
            <person name="Natvig D.O."/>
            <person name="Lindquist E."/>
            <person name="Schmutz J."/>
            <person name="Lucas S."/>
            <person name="Harris P."/>
            <person name="Powlowski J."/>
            <person name="Bellemare A."/>
            <person name="Taylor D."/>
            <person name="Butler G."/>
            <person name="de Vries R.P."/>
            <person name="Allijn I.E."/>
            <person name="van den Brink J."/>
            <person name="Ushinsky S."/>
            <person name="Storms R."/>
            <person name="Powell A.J."/>
            <person name="Paulsen I.T."/>
            <person name="Elbourne L.D.H."/>
            <person name="Baker S.E."/>
            <person name="Magnuson J."/>
            <person name="LaBoissiere S."/>
            <person name="Clutterbuck A.J."/>
            <person name="Martinez D."/>
            <person name="Wogulis M."/>
            <person name="de Leon A.L."/>
            <person name="Rey M.W."/>
            <person name="Tsang A."/>
        </authorList>
    </citation>
    <scope>NUCLEOTIDE SEQUENCE [LARGE SCALE GENOMIC DNA]</scope>
    <source>
        <strain evidence="10">ATCC 42464 / BCRC 31852 / DSM 1799</strain>
    </source>
</reference>
<evidence type="ECO:0000256" key="2">
    <source>
        <dbReference type="ARBA" id="ARBA00006653"/>
    </source>
</evidence>
<organism evidence="9 10">
    <name type="scientific">Thermothelomyces thermophilus (strain ATCC 42464 / BCRC 31852 / DSM 1799)</name>
    <name type="common">Sporotrichum thermophile</name>
    <dbReference type="NCBI Taxonomy" id="573729"/>
    <lineage>
        <taxon>Eukaryota</taxon>
        <taxon>Fungi</taxon>
        <taxon>Dikarya</taxon>
        <taxon>Ascomycota</taxon>
        <taxon>Pezizomycotina</taxon>
        <taxon>Sordariomycetes</taxon>
        <taxon>Sordariomycetidae</taxon>
        <taxon>Sordariales</taxon>
        <taxon>Chaetomiaceae</taxon>
        <taxon>Thermothelomyces</taxon>
    </lineage>
</organism>
<evidence type="ECO:0000256" key="8">
    <source>
        <dbReference type="SAM" id="MobiDB-lite"/>
    </source>
</evidence>
<keyword evidence="5" id="KW-0653">Protein transport</keyword>
<dbReference type="eggNOG" id="ENOG502RN59">
    <property type="taxonomic scope" value="Eukaryota"/>
</dbReference>
<proteinExistence type="inferred from homology"/>
<keyword evidence="7" id="KW-0472">Membrane</keyword>
<dbReference type="GO" id="GO:0006891">
    <property type="term" value="P:intra-Golgi vesicle-mediated transport"/>
    <property type="evidence" value="ECO:0007669"/>
    <property type="project" value="InterPro"/>
</dbReference>
<dbReference type="STRING" id="573729.G2QBS0"/>
<feature type="region of interest" description="Disordered" evidence="8">
    <location>
        <begin position="716"/>
        <end position="752"/>
    </location>
</feature>
<protein>
    <recommendedName>
        <fullName evidence="3">Conserved oligomeric Golgi complex subunit 1</fullName>
    </recommendedName>
</protein>
<evidence type="ECO:0000313" key="9">
    <source>
        <dbReference type="EMBL" id="AEO58013.1"/>
    </source>
</evidence>
<evidence type="ECO:0000313" key="10">
    <source>
        <dbReference type="Proteomes" id="UP000007322"/>
    </source>
</evidence>
<evidence type="ECO:0000256" key="6">
    <source>
        <dbReference type="ARBA" id="ARBA00023034"/>
    </source>
</evidence>
<feature type="compositionally biased region" description="Basic and acidic residues" evidence="8">
    <location>
        <begin position="738"/>
        <end position="752"/>
    </location>
</feature>
<evidence type="ECO:0000256" key="3">
    <source>
        <dbReference type="ARBA" id="ARBA00020978"/>
    </source>
</evidence>
<sequence>MATLPPDLDITTIPSSAALFSSSPPPPPAAADPSDNHRLAALPLPHAPYTLPQIRAIHKALHAQADDLGARARTRVGASYRELLGTADAIVAMRADAADLLLPALGAMGARCGRGVVAGKAHRLRSFSSDPPPASALRGEDQKSGAGRTSAGGRGEALVLAARLYVLGRLLVKSLDGTAAGAGGGSKVEAARKSLENVYRGRLMRGIDAVLRTGSDRAMKQGAVLQALAAYSLATSSGARDVLAHFLGVRAQAIAMALQLDAAEDRGVGAGAAANNPKNPKDVLRALGLYAKTLLDVQALVPHRLTEAMVALKADRLLENASLREMEVLRLDIYKRWCGDEIQFYTPFIRHDDLDGKQAREMLAGWARKGSEVLLQGLERTLEGMSEFKAIVELRTSLLRLWIAEGGKARGFDPSEMLGRLRGALNRHLLRVLETKVAKLRLVGSEVSAALDAWRDGVADRHPSLWDVGSLDTSLSNGAAQFTHDVVARLHGRNDAVSKAITSYRSWFHVVDDVGQVVDQLKRQRWDNDVDEIEDEETIEERQRLLSRDDPLALAEHLNRLLVEAFRRLDDQLAALWDARRDGPDSGAVAMYFIRLLRDIRARLPDLEAVRGFGLSAVPSLHEAVAETVIASPVDEFAGVALARKTVVGRSLWEGEPALPGSPSPGAFRFLRNLAVAMGGAGGDLWSPAAVGVLKHHLSKHLSAAWRQALGALDAPEKKEAKNEETGTEDEAAAAAAAKDEEDKTDGKPEAGSADRDLLLQWLMDIYYLGLFLGSGETMKELEEAVQQRLGLESPVNERLVKASQDYFKKTGLLFGLLT</sequence>